<gene>
    <name evidence="1" type="ORF">SMD31_10945</name>
</gene>
<dbReference type="Proteomes" id="UP001271769">
    <property type="component" value="Unassembled WGS sequence"/>
</dbReference>
<evidence type="ECO:0000313" key="2">
    <source>
        <dbReference type="Proteomes" id="UP001271769"/>
    </source>
</evidence>
<organism evidence="1 2">
    <name type="scientific">Dongia rigui</name>
    <dbReference type="NCBI Taxonomy" id="940149"/>
    <lineage>
        <taxon>Bacteria</taxon>
        <taxon>Pseudomonadati</taxon>
        <taxon>Pseudomonadota</taxon>
        <taxon>Alphaproteobacteria</taxon>
        <taxon>Rhodospirillales</taxon>
        <taxon>Dongiaceae</taxon>
        <taxon>Dongia</taxon>
    </lineage>
</organism>
<reference evidence="1 2" key="1">
    <citation type="journal article" date="2013" name="Antonie Van Leeuwenhoek">
        <title>Dongia rigui sp. nov., isolated from freshwater of a large wetland in Korea.</title>
        <authorList>
            <person name="Baik K.S."/>
            <person name="Hwang Y.M."/>
            <person name="Choi J.S."/>
            <person name="Kwon J."/>
            <person name="Seong C.N."/>
        </authorList>
    </citation>
    <scope>NUCLEOTIDE SEQUENCE [LARGE SCALE GENOMIC DNA]</scope>
    <source>
        <strain evidence="1 2">04SU4-P</strain>
    </source>
</reference>
<name>A0ABU5DYU4_9PROT</name>
<comment type="caution">
    <text evidence="1">The sequence shown here is derived from an EMBL/GenBank/DDBJ whole genome shotgun (WGS) entry which is preliminary data.</text>
</comment>
<keyword evidence="2" id="KW-1185">Reference proteome</keyword>
<accession>A0ABU5DYU4</accession>
<dbReference type="EMBL" id="JAXCLX010000001">
    <property type="protein sequence ID" value="MDY0872445.1"/>
    <property type="molecule type" value="Genomic_DNA"/>
</dbReference>
<dbReference type="RefSeq" id="WP_320500874.1">
    <property type="nucleotide sequence ID" value="NZ_JAXCLX010000001.1"/>
</dbReference>
<evidence type="ECO:0000313" key="1">
    <source>
        <dbReference type="EMBL" id="MDY0872445.1"/>
    </source>
</evidence>
<protein>
    <submittedName>
        <fullName evidence="1">Uncharacterized protein</fullName>
    </submittedName>
</protein>
<sequence>MAANDNACPHDLDAATGDGGAERALDSMPFAAQFAIWAARAWVTALKLDQSFATVSGDTFRRFELSAAENALDELFTLVATSAARQIDIRCMKCRLVSADETLFQEAVAAAQADNAFGAYTALRQWLPPAAARIGFRALYRFAHLLGEKQLRMPAVAAAHEATAAPYQMPSVALH</sequence>
<proteinExistence type="predicted"/>